<dbReference type="STRING" id="157652.A0A371HN34"/>
<dbReference type="OrthoDB" id="1933708at2759"/>
<keyword evidence="1" id="KW-1133">Transmembrane helix</keyword>
<comment type="caution">
    <text evidence="3">The sequence shown here is derived from an EMBL/GenBank/DDBJ whole genome shotgun (WGS) entry which is preliminary data.</text>
</comment>
<dbReference type="Pfam" id="PF17919">
    <property type="entry name" value="RT_RNaseH_2"/>
    <property type="match status" value="1"/>
</dbReference>
<gene>
    <name evidence="3" type="primary">pol</name>
    <name evidence="3" type="ORF">CR513_12104</name>
</gene>
<dbReference type="InterPro" id="IPR043128">
    <property type="entry name" value="Rev_trsase/Diguanyl_cyclase"/>
</dbReference>
<reference evidence="3" key="1">
    <citation type="submission" date="2018-05" db="EMBL/GenBank/DDBJ databases">
        <title>Draft genome of Mucuna pruriens seed.</title>
        <authorList>
            <person name="Nnadi N.E."/>
            <person name="Vos R."/>
            <person name="Hasami M.H."/>
            <person name="Devisetty U.K."/>
            <person name="Aguiy J.C."/>
        </authorList>
    </citation>
    <scope>NUCLEOTIDE SEQUENCE [LARGE SCALE GENOMIC DNA]</scope>
    <source>
        <strain evidence="3">JCA_2017</strain>
    </source>
</reference>
<keyword evidence="4" id="KW-1185">Reference proteome</keyword>
<protein>
    <submittedName>
        <fullName evidence="3">Retrovirus-related Pol polyprotein from transposon 17.6</fullName>
    </submittedName>
</protein>
<feature type="domain" description="Reverse transcriptase/retrotransposon-derived protein RNase H-like" evidence="2">
    <location>
        <begin position="33"/>
        <end position="109"/>
    </location>
</feature>
<dbReference type="InterPro" id="IPR041577">
    <property type="entry name" value="RT_RNaseH_2"/>
</dbReference>
<evidence type="ECO:0000259" key="2">
    <source>
        <dbReference type="Pfam" id="PF17919"/>
    </source>
</evidence>
<dbReference type="Proteomes" id="UP000257109">
    <property type="component" value="Unassembled WGS sequence"/>
</dbReference>
<dbReference type="SUPFAM" id="SSF56672">
    <property type="entry name" value="DNA/RNA polymerases"/>
    <property type="match status" value="1"/>
</dbReference>
<feature type="non-terminal residue" evidence="3">
    <location>
        <position position="1"/>
    </location>
</feature>
<evidence type="ECO:0000256" key="1">
    <source>
        <dbReference type="SAM" id="Phobius"/>
    </source>
</evidence>
<organism evidence="3 4">
    <name type="scientific">Mucuna pruriens</name>
    <name type="common">Velvet bean</name>
    <name type="synonym">Dolichos pruriens</name>
    <dbReference type="NCBI Taxonomy" id="157652"/>
    <lineage>
        <taxon>Eukaryota</taxon>
        <taxon>Viridiplantae</taxon>
        <taxon>Streptophyta</taxon>
        <taxon>Embryophyta</taxon>
        <taxon>Tracheophyta</taxon>
        <taxon>Spermatophyta</taxon>
        <taxon>Magnoliopsida</taxon>
        <taxon>eudicotyledons</taxon>
        <taxon>Gunneridae</taxon>
        <taxon>Pentapetalae</taxon>
        <taxon>rosids</taxon>
        <taxon>fabids</taxon>
        <taxon>Fabales</taxon>
        <taxon>Fabaceae</taxon>
        <taxon>Papilionoideae</taxon>
        <taxon>50 kb inversion clade</taxon>
        <taxon>NPAAA clade</taxon>
        <taxon>indigoferoid/millettioid clade</taxon>
        <taxon>Phaseoleae</taxon>
        <taxon>Mucuna</taxon>
    </lineage>
</organism>
<dbReference type="AlphaFoldDB" id="A0A371HN34"/>
<dbReference type="InterPro" id="IPR043502">
    <property type="entry name" value="DNA/RNA_pol_sf"/>
</dbReference>
<accession>A0A371HN34</accession>
<dbReference type="PANTHER" id="PTHR35046">
    <property type="entry name" value="ZINC KNUCKLE (CCHC-TYPE) FAMILY PROTEIN"/>
    <property type="match status" value="1"/>
</dbReference>
<keyword evidence="1" id="KW-0812">Transmembrane</keyword>
<dbReference type="Gene3D" id="3.30.70.270">
    <property type="match status" value="1"/>
</dbReference>
<evidence type="ECO:0000313" key="4">
    <source>
        <dbReference type="Proteomes" id="UP000257109"/>
    </source>
</evidence>
<sequence>MTYTQNFERFVKEFSTLITPLTEIMKKSVGFKWEEEQERAFNSLEVKLINAPLLVFPNFTKSFEIESDALGISIEVVLMQEGHTIAYFSEKLSGSTLNYPTYNKELYSLHLKGQGKLNKRHAKWLEFIGMYVFLLTLYAKLLGFEYVKELYVIDPHFAHIYVSCEKGVHNEFYMHDGFLFKGNKFCVPKSSLCELLVRVTHRGGLMGHFGIKKT</sequence>
<name>A0A371HN34_MUCPR</name>
<keyword evidence="1" id="KW-0472">Membrane</keyword>
<feature type="transmembrane region" description="Helical" evidence="1">
    <location>
        <begin position="124"/>
        <end position="141"/>
    </location>
</feature>
<evidence type="ECO:0000313" key="3">
    <source>
        <dbReference type="EMBL" id="RDY04208.1"/>
    </source>
</evidence>
<proteinExistence type="predicted"/>
<dbReference type="EMBL" id="QJKJ01002127">
    <property type="protein sequence ID" value="RDY04208.1"/>
    <property type="molecule type" value="Genomic_DNA"/>
</dbReference>
<dbReference type="PANTHER" id="PTHR35046:SF9">
    <property type="entry name" value="RNA-DIRECTED DNA POLYMERASE"/>
    <property type="match status" value="1"/>
</dbReference>